<dbReference type="EMBL" id="VCKX01000510">
    <property type="protein sequence ID" value="TMR10675.1"/>
    <property type="molecule type" value="Genomic_DNA"/>
</dbReference>
<reference evidence="2 3" key="1">
    <citation type="submission" date="2019-05" db="EMBL/GenBank/DDBJ databases">
        <title>Draft genome sequence of Nonomuraea zeae DSM 100528.</title>
        <authorList>
            <person name="Saricaoglu S."/>
            <person name="Isik K."/>
        </authorList>
    </citation>
    <scope>NUCLEOTIDE SEQUENCE [LARGE SCALE GENOMIC DNA]</scope>
    <source>
        <strain evidence="2 3">DSM 100528</strain>
    </source>
</reference>
<accession>A0A5S4F3R2</accession>
<evidence type="ECO:0000313" key="2">
    <source>
        <dbReference type="EMBL" id="TMR10675.1"/>
    </source>
</evidence>
<comment type="caution">
    <text evidence="2">The sequence shown here is derived from an EMBL/GenBank/DDBJ whole genome shotgun (WGS) entry which is preliminary data.</text>
</comment>
<evidence type="ECO:0000313" key="3">
    <source>
        <dbReference type="Proteomes" id="UP000306628"/>
    </source>
</evidence>
<dbReference type="GO" id="GO:0003677">
    <property type="term" value="F:DNA binding"/>
    <property type="evidence" value="ECO:0007669"/>
    <property type="project" value="UniProtKB-KW"/>
</dbReference>
<dbReference type="AlphaFoldDB" id="A0A5S4F3R2"/>
<dbReference type="Gene3D" id="1.10.150.130">
    <property type="match status" value="1"/>
</dbReference>
<name>A0A5S4F3R2_9ACTN</name>
<gene>
    <name evidence="2" type="ORF">ETD85_60205</name>
</gene>
<keyword evidence="1" id="KW-0238">DNA-binding</keyword>
<dbReference type="Proteomes" id="UP000306628">
    <property type="component" value="Unassembled WGS sequence"/>
</dbReference>
<feature type="non-terminal residue" evidence="2">
    <location>
        <position position="140"/>
    </location>
</feature>
<proteinExistence type="predicted"/>
<evidence type="ECO:0000256" key="1">
    <source>
        <dbReference type="ARBA" id="ARBA00023125"/>
    </source>
</evidence>
<dbReference type="SUPFAM" id="SSF47823">
    <property type="entry name" value="lambda integrase-like, N-terminal domain"/>
    <property type="match status" value="1"/>
</dbReference>
<keyword evidence="3" id="KW-1185">Reference proteome</keyword>
<dbReference type="InterPro" id="IPR010998">
    <property type="entry name" value="Integrase_recombinase_N"/>
</dbReference>
<sequence>MTAELVPPQGGELDAELLAGLPALDEATARHVRKPRNTERNYAGDWRTWQRYAAQLRIPERAATIGSFAGFVLWLRRDGKAPATVERRVYGVTVTLRSLGVEVPQEAADGARLALEAYRRDLAEAGETRGRGRAGVVTIR</sequence>
<protein>
    <submittedName>
        <fullName evidence="2">Integrase</fullName>
    </submittedName>
</protein>
<organism evidence="2 3">
    <name type="scientific">Nonomuraea zeae</name>
    <dbReference type="NCBI Taxonomy" id="1642303"/>
    <lineage>
        <taxon>Bacteria</taxon>
        <taxon>Bacillati</taxon>
        <taxon>Actinomycetota</taxon>
        <taxon>Actinomycetes</taxon>
        <taxon>Streptosporangiales</taxon>
        <taxon>Streptosporangiaceae</taxon>
        <taxon>Nonomuraea</taxon>
    </lineage>
</organism>